<dbReference type="PROSITE" id="PS50297">
    <property type="entry name" value="ANK_REP_REGION"/>
    <property type="match status" value="1"/>
</dbReference>
<dbReference type="InterPro" id="IPR002110">
    <property type="entry name" value="Ankyrin_rpt"/>
</dbReference>
<dbReference type="PROSITE" id="PS51996">
    <property type="entry name" value="TR_MART"/>
    <property type="match status" value="1"/>
</dbReference>
<evidence type="ECO:0000256" key="1">
    <source>
        <dbReference type="PROSITE-ProRule" id="PRU00023"/>
    </source>
</evidence>
<feature type="repeat" description="ANK" evidence="1">
    <location>
        <begin position="66"/>
        <end position="98"/>
    </location>
</feature>
<evidence type="ECO:0000313" key="4">
    <source>
        <dbReference type="Proteomes" id="UP000663828"/>
    </source>
</evidence>
<comment type="caution">
    <text evidence="2">The sequence shown here is derived from an EMBL/GenBank/DDBJ whole genome shotgun (WGS) entry which is preliminary data.</text>
</comment>
<dbReference type="Gene3D" id="3.90.176.10">
    <property type="entry name" value="Toxin ADP-ribosyltransferase, Chain A, domain 1"/>
    <property type="match status" value="1"/>
</dbReference>
<reference evidence="2" key="1">
    <citation type="submission" date="2021-02" db="EMBL/GenBank/DDBJ databases">
        <authorList>
            <person name="Nowell W R."/>
        </authorList>
    </citation>
    <scope>NUCLEOTIDE SEQUENCE</scope>
</reference>
<dbReference type="SUPFAM" id="SSF56399">
    <property type="entry name" value="ADP-ribosylation"/>
    <property type="match status" value="1"/>
</dbReference>
<dbReference type="Proteomes" id="UP000663852">
    <property type="component" value="Unassembled WGS sequence"/>
</dbReference>
<dbReference type="InterPro" id="IPR036770">
    <property type="entry name" value="Ankyrin_rpt-contain_sf"/>
</dbReference>
<dbReference type="Gene3D" id="1.25.40.20">
    <property type="entry name" value="Ankyrin repeat-containing domain"/>
    <property type="match status" value="1"/>
</dbReference>
<organism evidence="2 4">
    <name type="scientific">Adineta ricciae</name>
    <name type="common">Rotifer</name>
    <dbReference type="NCBI Taxonomy" id="249248"/>
    <lineage>
        <taxon>Eukaryota</taxon>
        <taxon>Metazoa</taxon>
        <taxon>Spiralia</taxon>
        <taxon>Gnathifera</taxon>
        <taxon>Rotifera</taxon>
        <taxon>Eurotatoria</taxon>
        <taxon>Bdelloidea</taxon>
        <taxon>Adinetida</taxon>
        <taxon>Adinetidae</taxon>
        <taxon>Adineta</taxon>
    </lineage>
</organism>
<name>A0A815C919_ADIRI</name>
<proteinExistence type="predicted"/>
<dbReference type="EMBL" id="CAJNOJ010000269">
    <property type="protein sequence ID" value="CAF1356467.1"/>
    <property type="molecule type" value="Genomic_DNA"/>
</dbReference>
<keyword evidence="1" id="KW-0040">ANK repeat</keyword>
<evidence type="ECO:0000313" key="2">
    <source>
        <dbReference type="EMBL" id="CAF1284060.1"/>
    </source>
</evidence>
<dbReference type="EMBL" id="CAJNOR010002365">
    <property type="protein sequence ID" value="CAF1284060.1"/>
    <property type="molecule type" value="Genomic_DNA"/>
</dbReference>
<dbReference type="AlphaFoldDB" id="A0A815C919"/>
<evidence type="ECO:0000313" key="3">
    <source>
        <dbReference type="EMBL" id="CAF1356467.1"/>
    </source>
</evidence>
<dbReference type="Pfam" id="PF12796">
    <property type="entry name" value="Ank_2"/>
    <property type="match status" value="1"/>
</dbReference>
<protein>
    <recommendedName>
        <fullName evidence="5">NAD(+)--protein-arginine ADP-ribosyltransferase</fullName>
    </recommendedName>
</protein>
<dbReference type="Proteomes" id="UP000663828">
    <property type="component" value="Unassembled WGS sequence"/>
</dbReference>
<accession>A0A815C919</accession>
<sequence length="399" mass="45834">MGNLLISCCRSSKQPEAIYSESATIIPIARTPKSAFYEACRGGNTEKVRELLLSLSLDEINRIEPNGSTALHAACYFKHPEIVKLLLEAGACRSIRNRLYQLTPYQEAGSDIRKLFFRVQLSTSHVFDHRFVGKSGIKEWTIVSKEAEQWKDNLNKVLVIQQSIPQMFCFLRDHYIIGEFYNTDISLKQKEHILWFFNQAILHNDVKYILKAYTSATKFHSFVNNHFADNILRLFRWRDISLRPNTLETCIEYLASILIYHSDLQEYHFTGTTYRGVLMTQEELSDYAVGKRLLTKTFLSTSLNPVLASIFAGVGDAQYMRRTIDDQVIQSSVLCKYTIINENTSLRIDSMSEFEIEQEVLILPLSAFQVQSVKQHLIGENVYVQIELVECSSKVLTIP</sequence>
<dbReference type="PROSITE" id="PS50088">
    <property type="entry name" value="ANK_REPEAT"/>
    <property type="match status" value="1"/>
</dbReference>
<dbReference type="OrthoDB" id="539213at2759"/>
<evidence type="ECO:0008006" key="5">
    <source>
        <dbReference type="Google" id="ProtNLM"/>
    </source>
</evidence>
<keyword evidence="4" id="KW-1185">Reference proteome</keyword>
<dbReference type="SMART" id="SM00248">
    <property type="entry name" value="ANK"/>
    <property type="match status" value="2"/>
</dbReference>
<gene>
    <name evidence="3" type="ORF">EDS130_LOCUS33570</name>
    <name evidence="2" type="ORF">XAT740_LOCUS27975</name>
</gene>
<dbReference type="SUPFAM" id="SSF48403">
    <property type="entry name" value="Ankyrin repeat"/>
    <property type="match status" value="1"/>
</dbReference>